<evidence type="ECO:0000256" key="2">
    <source>
        <dbReference type="SAM" id="MobiDB-lite"/>
    </source>
</evidence>
<evidence type="ECO:0000313" key="4">
    <source>
        <dbReference type="EMBL" id="OSI19111.1"/>
    </source>
</evidence>
<feature type="region of interest" description="Disordered" evidence="2">
    <location>
        <begin position="1"/>
        <end position="27"/>
    </location>
</feature>
<name>A0A1X3DHD8_9NEIS</name>
<sequence>MLALSACGGGGSGQPSTQSTVTTTTSSVTRTAVDAQPIAVSANNAGSKAAQNNGAFRSAAPAPLKPYTVTINGHTHAGGKKIVLDDFALSALNSVPTANGGSIRAYRQKHSIIAGYLGPKRKIAKDDNGKDIILQDPMRIGLVTGDITQTLPETGKYTYTGQAFSDSGTGRLNYQVDFNSGKGSGSVTGIEETGKITLKEADIKNVVQLNTLGDRAVGKGIEGSVQTEKKGHGDYTLTFFGPNAEEIGGMIYHSGGEIGIGGSRK</sequence>
<dbReference type="Pfam" id="PF08794">
    <property type="entry name" value="FHBP_C"/>
    <property type="match status" value="1"/>
</dbReference>
<feature type="domain" description="Factor H binding protein-like C-terminal" evidence="3">
    <location>
        <begin position="150"/>
        <end position="250"/>
    </location>
</feature>
<dbReference type="Gene3D" id="2.40.160.90">
    <property type="match status" value="1"/>
</dbReference>
<dbReference type="InterPro" id="IPR014902">
    <property type="entry name" value="FHBP-like_C"/>
</dbReference>
<dbReference type="EMBL" id="MTAB01000020">
    <property type="protein sequence ID" value="OSI19111.1"/>
    <property type="molecule type" value="Genomic_DNA"/>
</dbReference>
<accession>A0A1X3DHD8</accession>
<evidence type="ECO:0000313" key="5">
    <source>
        <dbReference type="Proteomes" id="UP000193303"/>
    </source>
</evidence>
<organism evidence="4 5">
    <name type="scientific">Neisseria dumasiana</name>
    <dbReference type="NCBI Taxonomy" id="1931275"/>
    <lineage>
        <taxon>Bacteria</taxon>
        <taxon>Pseudomonadati</taxon>
        <taxon>Pseudomonadota</taxon>
        <taxon>Betaproteobacteria</taxon>
        <taxon>Neisseriales</taxon>
        <taxon>Neisseriaceae</taxon>
        <taxon>Neisseria</taxon>
    </lineage>
</organism>
<dbReference type="SUPFAM" id="SSF56925">
    <property type="entry name" value="OMPA-like"/>
    <property type="match status" value="1"/>
</dbReference>
<dbReference type="NCBIfam" id="NF041636">
    <property type="entry name" value="slam_lipo"/>
    <property type="match status" value="1"/>
</dbReference>
<comment type="caution">
    <text evidence="4">The sequence shown here is derived from an EMBL/GenBank/DDBJ whole genome shotgun (WGS) entry which is preliminary data.</text>
</comment>
<feature type="compositionally biased region" description="Low complexity" evidence="2">
    <location>
        <begin position="14"/>
        <end position="27"/>
    </location>
</feature>
<reference evidence="5" key="1">
    <citation type="submission" date="2017-01" db="EMBL/GenBank/DDBJ databases">
        <authorList>
            <person name="Mah S.A."/>
            <person name="Swanson W.J."/>
            <person name="Moy G.W."/>
            <person name="Vacquier V.D."/>
        </authorList>
    </citation>
    <scope>NUCLEOTIDE SEQUENCE [LARGE SCALE GENOMIC DNA]</scope>
    <source>
        <strain evidence="5">124861</strain>
    </source>
</reference>
<dbReference type="AlphaFoldDB" id="A0A1X3DHD8"/>
<dbReference type="InterPro" id="IPR011250">
    <property type="entry name" value="OMP/PagP_B-barrel"/>
</dbReference>
<proteinExistence type="predicted"/>
<dbReference type="Proteomes" id="UP000193303">
    <property type="component" value="Unassembled WGS sequence"/>
</dbReference>
<dbReference type="InterPro" id="IPR054843">
    <property type="entry name" value="Slam_hemophilin_C"/>
</dbReference>
<protein>
    <recommendedName>
        <fullName evidence="3">Factor H binding protein-like C-terminal domain-containing protein</fullName>
    </recommendedName>
</protein>
<dbReference type="GO" id="GO:0009279">
    <property type="term" value="C:cell outer membrane"/>
    <property type="evidence" value="ECO:0007669"/>
    <property type="project" value="UniProtKB-SubCell"/>
</dbReference>
<gene>
    <name evidence="4" type="ORF">BV912_08865</name>
</gene>
<evidence type="ECO:0000256" key="1">
    <source>
        <dbReference type="ARBA" id="ARBA00004442"/>
    </source>
</evidence>
<comment type="subcellular location">
    <subcellularLocation>
        <location evidence="1">Cell outer membrane</location>
    </subcellularLocation>
</comment>
<evidence type="ECO:0000259" key="3">
    <source>
        <dbReference type="Pfam" id="PF08794"/>
    </source>
</evidence>